<comment type="caution">
    <text evidence="1">The sequence shown here is derived from an EMBL/GenBank/DDBJ whole genome shotgun (WGS) entry which is preliminary data.</text>
</comment>
<protein>
    <submittedName>
        <fullName evidence="1">Uncharacterized protein</fullName>
    </submittedName>
</protein>
<gene>
    <name evidence="1" type="ORF">PGT21_020220</name>
</gene>
<dbReference type="AlphaFoldDB" id="A0A5B0QTJ0"/>
<organism evidence="1 2">
    <name type="scientific">Puccinia graminis f. sp. tritici</name>
    <dbReference type="NCBI Taxonomy" id="56615"/>
    <lineage>
        <taxon>Eukaryota</taxon>
        <taxon>Fungi</taxon>
        <taxon>Dikarya</taxon>
        <taxon>Basidiomycota</taxon>
        <taxon>Pucciniomycotina</taxon>
        <taxon>Pucciniomycetes</taxon>
        <taxon>Pucciniales</taxon>
        <taxon>Pucciniaceae</taxon>
        <taxon>Puccinia</taxon>
    </lineage>
</organism>
<name>A0A5B0QTJ0_PUCGR</name>
<accession>A0A5B0QTJ0</accession>
<proteinExistence type="predicted"/>
<evidence type="ECO:0000313" key="1">
    <source>
        <dbReference type="EMBL" id="KAA1116607.1"/>
    </source>
</evidence>
<dbReference type="EMBL" id="VSWC01000003">
    <property type="protein sequence ID" value="KAA1116607.1"/>
    <property type="molecule type" value="Genomic_DNA"/>
</dbReference>
<dbReference type="Proteomes" id="UP000324748">
    <property type="component" value="Unassembled WGS sequence"/>
</dbReference>
<evidence type="ECO:0000313" key="2">
    <source>
        <dbReference type="Proteomes" id="UP000324748"/>
    </source>
</evidence>
<reference evidence="1 2" key="1">
    <citation type="submission" date="2019-05" db="EMBL/GenBank/DDBJ databases">
        <title>Emergence of the Ug99 lineage of the wheat stem rust pathogen through somatic hybridization.</title>
        <authorList>
            <person name="Li F."/>
            <person name="Upadhyaya N.M."/>
            <person name="Sperschneider J."/>
            <person name="Matny O."/>
            <person name="Nguyen-Phuc H."/>
            <person name="Mago R."/>
            <person name="Raley C."/>
            <person name="Miller M.E."/>
            <person name="Silverstein K.A.T."/>
            <person name="Henningsen E."/>
            <person name="Hirsch C.D."/>
            <person name="Visser B."/>
            <person name="Pretorius Z.A."/>
            <person name="Steffenson B.J."/>
            <person name="Schwessinger B."/>
            <person name="Dodds P.N."/>
            <person name="Figueroa M."/>
        </authorList>
    </citation>
    <scope>NUCLEOTIDE SEQUENCE [LARGE SCALE GENOMIC DNA]</scope>
    <source>
        <strain evidence="1">21-0</strain>
    </source>
</reference>
<sequence>MGISHARLSTLVTTDININAAIHWTVGPNDAAIATMTPTFSTMLTVHMPPTPTGLVHINKNL</sequence>
<keyword evidence="2" id="KW-1185">Reference proteome</keyword>